<dbReference type="RefSeq" id="WP_129889837.1">
    <property type="nucleotide sequence ID" value="NZ_CP035758.1"/>
</dbReference>
<proteinExistence type="predicted"/>
<protein>
    <submittedName>
        <fullName evidence="1">Uncharacterized protein</fullName>
    </submittedName>
</protein>
<keyword evidence="2" id="KW-1185">Reference proteome</keyword>
<reference evidence="1 2" key="1">
    <citation type="submission" date="2019-01" db="EMBL/GenBank/DDBJ databases">
        <title>Ktedonosporobacter rubrisoli SCAWS-G2.</title>
        <authorList>
            <person name="Huang Y."/>
            <person name="Yan B."/>
        </authorList>
    </citation>
    <scope>NUCLEOTIDE SEQUENCE [LARGE SCALE GENOMIC DNA]</scope>
    <source>
        <strain evidence="1 2">SCAWS-G2</strain>
    </source>
</reference>
<evidence type="ECO:0000313" key="1">
    <source>
        <dbReference type="EMBL" id="QBD78784.1"/>
    </source>
</evidence>
<evidence type="ECO:0000313" key="2">
    <source>
        <dbReference type="Proteomes" id="UP000290365"/>
    </source>
</evidence>
<dbReference type="Proteomes" id="UP000290365">
    <property type="component" value="Chromosome"/>
</dbReference>
<accession>A0A4P6JTK9</accession>
<gene>
    <name evidence="1" type="ORF">EPA93_23470</name>
</gene>
<dbReference type="KEGG" id="kbs:EPA93_23470"/>
<dbReference type="OrthoDB" id="164059at2"/>
<name>A0A4P6JTK9_KTERU</name>
<dbReference type="EMBL" id="CP035758">
    <property type="protein sequence ID" value="QBD78784.1"/>
    <property type="molecule type" value="Genomic_DNA"/>
</dbReference>
<organism evidence="1 2">
    <name type="scientific">Ktedonosporobacter rubrisoli</name>
    <dbReference type="NCBI Taxonomy" id="2509675"/>
    <lineage>
        <taxon>Bacteria</taxon>
        <taxon>Bacillati</taxon>
        <taxon>Chloroflexota</taxon>
        <taxon>Ktedonobacteria</taxon>
        <taxon>Ktedonobacterales</taxon>
        <taxon>Ktedonosporobacteraceae</taxon>
        <taxon>Ktedonosporobacter</taxon>
    </lineage>
</organism>
<sequence>MYVHEKPTTDLPLVDNSGYSLRKGKLDLIILRYMAIKLYIMLHSPGVAEEQGLPWLYTLEERHARSHRIVIYGPQELLSSNELYFVGFVSCKRTPVDAHALHEMQRIDTKLLGEIAQVTDILSYSSLKLHADNWFNLVLLRSSYTRAQLKELATHRYASYALAPLYYEWIRLHNGILRASGAQPELRLQTTKYYTFPEGQAPTMRLFEHKMLAPASEFSFVEQERGKGSNE</sequence>
<dbReference type="AlphaFoldDB" id="A0A4P6JTK9"/>